<dbReference type="PANTHER" id="PTHR32322:SF2">
    <property type="entry name" value="EAMA DOMAIN-CONTAINING PROTEIN"/>
    <property type="match status" value="1"/>
</dbReference>
<feature type="transmembrane region" description="Helical" evidence="6">
    <location>
        <begin position="104"/>
        <end position="124"/>
    </location>
</feature>
<keyword evidence="4 6" id="KW-1133">Transmembrane helix</keyword>
<evidence type="ECO:0000313" key="9">
    <source>
        <dbReference type="Proteomes" id="UP000715965"/>
    </source>
</evidence>
<dbReference type="PANTHER" id="PTHR32322">
    <property type="entry name" value="INNER MEMBRANE TRANSPORTER"/>
    <property type="match status" value="1"/>
</dbReference>
<comment type="similarity">
    <text evidence="2">Belongs to the EamA transporter family.</text>
</comment>
<dbReference type="Pfam" id="PF00892">
    <property type="entry name" value="EamA"/>
    <property type="match status" value="2"/>
</dbReference>
<protein>
    <submittedName>
        <fullName evidence="8">DMT family transporter</fullName>
    </submittedName>
</protein>
<name>A0ABR9SJJ5_9BURK</name>
<dbReference type="SUPFAM" id="SSF103481">
    <property type="entry name" value="Multidrug resistance efflux transporter EmrE"/>
    <property type="match status" value="2"/>
</dbReference>
<feature type="transmembrane region" description="Helical" evidence="6">
    <location>
        <begin position="229"/>
        <end position="248"/>
    </location>
</feature>
<dbReference type="RefSeq" id="WP_193781884.1">
    <property type="nucleotide sequence ID" value="NZ_JADDOJ010000092.1"/>
</dbReference>
<organism evidence="8 9">
    <name type="scientific">Ramlibacter aquaticus</name>
    <dbReference type="NCBI Taxonomy" id="2780094"/>
    <lineage>
        <taxon>Bacteria</taxon>
        <taxon>Pseudomonadati</taxon>
        <taxon>Pseudomonadota</taxon>
        <taxon>Betaproteobacteria</taxon>
        <taxon>Burkholderiales</taxon>
        <taxon>Comamonadaceae</taxon>
        <taxon>Ramlibacter</taxon>
    </lineage>
</organism>
<feature type="transmembrane region" description="Helical" evidence="6">
    <location>
        <begin position="260"/>
        <end position="277"/>
    </location>
</feature>
<reference evidence="8 9" key="1">
    <citation type="submission" date="2020-10" db="EMBL/GenBank/DDBJ databases">
        <title>Draft genome of Ramlibacter aquaticus LMG 30558.</title>
        <authorList>
            <person name="Props R."/>
        </authorList>
    </citation>
    <scope>NUCLEOTIDE SEQUENCE [LARGE SCALE GENOMIC DNA]</scope>
    <source>
        <strain evidence="8 9">LMG 30558</strain>
    </source>
</reference>
<feature type="domain" description="EamA" evidence="7">
    <location>
        <begin position="15"/>
        <end position="149"/>
    </location>
</feature>
<feature type="transmembrane region" description="Helical" evidence="6">
    <location>
        <begin position="283"/>
        <end position="300"/>
    </location>
</feature>
<accession>A0ABR9SJJ5</accession>
<evidence type="ECO:0000313" key="8">
    <source>
        <dbReference type="EMBL" id="MBE7942329.1"/>
    </source>
</evidence>
<evidence type="ECO:0000256" key="3">
    <source>
        <dbReference type="ARBA" id="ARBA00022692"/>
    </source>
</evidence>
<proteinExistence type="inferred from homology"/>
<feature type="transmembrane region" description="Helical" evidence="6">
    <location>
        <begin position="136"/>
        <end position="155"/>
    </location>
</feature>
<comment type="caution">
    <text evidence="8">The sequence shown here is derived from an EMBL/GenBank/DDBJ whole genome shotgun (WGS) entry which is preliminary data.</text>
</comment>
<keyword evidence="3 6" id="KW-0812">Transmembrane</keyword>
<gene>
    <name evidence="8" type="ORF">IM725_17300</name>
</gene>
<evidence type="ECO:0000256" key="1">
    <source>
        <dbReference type="ARBA" id="ARBA00004141"/>
    </source>
</evidence>
<evidence type="ECO:0000256" key="5">
    <source>
        <dbReference type="ARBA" id="ARBA00023136"/>
    </source>
</evidence>
<dbReference type="InterPro" id="IPR050638">
    <property type="entry name" value="AA-Vitamin_Transporters"/>
</dbReference>
<evidence type="ECO:0000256" key="4">
    <source>
        <dbReference type="ARBA" id="ARBA00022989"/>
    </source>
</evidence>
<feature type="transmembrane region" description="Helical" evidence="6">
    <location>
        <begin position="196"/>
        <end position="217"/>
    </location>
</feature>
<evidence type="ECO:0000259" key="7">
    <source>
        <dbReference type="Pfam" id="PF00892"/>
    </source>
</evidence>
<sequence>MPASSVPQACVPNRFALILLWVTPAFWSSNYIIARASQGVLTGHSLALGRWTVALLLMLPGVWRSRQAMREAARDEWKQMLALGALGMWICGAVLYIGGQRTSATNIGLIYAATPVGIAVLASAWLHERMAARQKLAMGLALLGVLLVVAQGEPMRILQARFGSGDLWVLVAAVGWVLYSVLLRQWRSRLGPRERLACITLGGVLVLLPATLLEWALVPVPAFTPRAALLIAAAGVLPGFISYQAYAWLVDRLGPVRCSIIMYLSPVYAAFLAWGILGEAPHWYHAAGALLILPSTWLVSRTGSR</sequence>
<keyword evidence="9" id="KW-1185">Reference proteome</keyword>
<evidence type="ECO:0000256" key="2">
    <source>
        <dbReference type="ARBA" id="ARBA00007362"/>
    </source>
</evidence>
<feature type="transmembrane region" description="Helical" evidence="6">
    <location>
        <begin position="167"/>
        <end position="184"/>
    </location>
</feature>
<feature type="domain" description="EamA" evidence="7">
    <location>
        <begin position="164"/>
        <end position="300"/>
    </location>
</feature>
<dbReference type="InterPro" id="IPR000620">
    <property type="entry name" value="EamA_dom"/>
</dbReference>
<dbReference type="Proteomes" id="UP000715965">
    <property type="component" value="Unassembled WGS sequence"/>
</dbReference>
<dbReference type="EMBL" id="JADDOJ010000092">
    <property type="protein sequence ID" value="MBE7942329.1"/>
    <property type="molecule type" value="Genomic_DNA"/>
</dbReference>
<feature type="transmembrane region" description="Helical" evidence="6">
    <location>
        <begin position="80"/>
        <end position="98"/>
    </location>
</feature>
<feature type="transmembrane region" description="Helical" evidence="6">
    <location>
        <begin position="15"/>
        <end position="34"/>
    </location>
</feature>
<evidence type="ECO:0000256" key="6">
    <source>
        <dbReference type="SAM" id="Phobius"/>
    </source>
</evidence>
<dbReference type="InterPro" id="IPR037185">
    <property type="entry name" value="EmrE-like"/>
</dbReference>
<keyword evidence="5 6" id="KW-0472">Membrane</keyword>
<comment type="subcellular location">
    <subcellularLocation>
        <location evidence="1">Membrane</location>
        <topology evidence="1">Multi-pass membrane protein</topology>
    </subcellularLocation>
</comment>